<dbReference type="GeneID" id="64972451"/>
<accession>A0A7R7XJA3</accession>
<dbReference type="InterPro" id="IPR002168">
    <property type="entry name" value="Lipase_GDXG_HIS_AS"/>
</dbReference>
<dbReference type="PANTHER" id="PTHR48081">
    <property type="entry name" value="AB HYDROLASE SUPERFAMILY PROTEIN C4A8.06C"/>
    <property type="match status" value="1"/>
</dbReference>
<dbReference type="AlphaFoldDB" id="A0A7R7XJA3"/>
<dbReference type="Gene3D" id="3.40.50.1820">
    <property type="entry name" value="alpha/beta hydrolase"/>
    <property type="match status" value="1"/>
</dbReference>
<dbReference type="SUPFAM" id="SSF53474">
    <property type="entry name" value="alpha/beta-Hydrolases"/>
    <property type="match status" value="1"/>
</dbReference>
<dbReference type="InterPro" id="IPR050300">
    <property type="entry name" value="GDXG_lipolytic_enzyme"/>
</dbReference>
<sequence length="498" mass="54017">MSALSSPVALLKALLPRVPLILRTVLLHVIGQSPGSGKQNFRTELTVAIVRSFITGRGVPVGKQQKGTLRDPGIKGRLWVSKVRIPQPELDVQDAVIKAIEELKEGGETYDIPGVGPVEAEWTGYRKGVDKNAPEPELSEEQKYEALKKENNADMVVLYFHGGAYYLMDPCTHRPTTSQLSKRTNSPVLSVRYRLAPQNPFPAALVDALVAYLYLVSPPPGSFHAPVPPNKIVLAGDSAGANLSIVLLQTLLTLQRTSTTIRFHNQDISIALPAGVALSSPWCDISRSMPSVVKNAVYDCLPPPTPPSPTPEPFMPPPVPADDIWPASPPRVDYFVNAPTVTHPLVSPLAAPSPLWKSSPPIFISTGEEGLSDEDLILARRMHQAGVPVIAEQVEGMPHCFGMMMPGATASKSFFDSMGAFCRAAAAGTASDRANGKLKFIGFTPKTSREIPLEEVSPLSDTEVQALLRKAREWRVEGEKVLRSEWSATGKDKDRARL</sequence>
<evidence type="ECO:0000259" key="3">
    <source>
        <dbReference type="Pfam" id="PF07859"/>
    </source>
</evidence>
<reference evidence="4" key="2">
    <citation type="submission" date="2021-02" db="EMBL/GenBank/DDBJ databases">
        <title>Aspergillus puulaauensis MK2 genome sequence.</title>
        <authorList>
            <person name="Futagami T."/>
            <person name="Mori K."/>
            <person name="Kadooka C."/>
            <person name="Tanaka T."/>
        </authorList>
    </citation>
    <scope>NUCLEOTIDE SEQUENCE</scope>
    <source>
        <strain evidence="4">MK2</strain>
    </source>
</reference>
<dbReference type="Pfam" id="PF07859">
    <property type="entry name" value="Abhydrolase_3"/>
    <property type="match status" value="2"/>
</dbReference>
<dbReference type="Proteomes" id="UP000654913">
    <property type="component" value="Chromosome 3"/>
</dbReference>
<gene>
    <name evidence="4" type="ORF">APUU_30671S</name>
</gene>
<dbReference type="PANTHER" id="PTHR48081:SF25">
    <property type="entry name" value="PUTATIVE (AFU_ORTHOLOGUE AFUA_3G11560)-RELATED"/>
    <property type="match status" value="1"/>
</dbReference>
<evidence type="ECO:0000313" key="5">
    <source>
        <dbReference type="Proteomes" id="UP000654913"/>
    </source>
</evidence>
<protein>
    <recommendedName>
        <fullName evidence="3">Alpha/beta hydrolase fold-3 domain-containing protein</fullName>
    </recommendedName>
</protein>
<evidence type="ECO:0000256" key="2">
    <source>
        <dbReference type="ARBA" id="ARBA00022801"/>
    </source>
</evidence>
<evidence type="ECO:0000313" key="4">
    <source>
        <dbReference type="EMBL" id="BCS22446.1"/>
    </source>
</evidence>
<dbReference type="PROSITE" id="PS01173">
    <property type="entry name" value="LIPASE_GDXG_HIS"/>
    <property type="match status" value="1"/>
</dbReference>
<feature type="domain" description="Alpha/beta hydrolase fold-3" evidence="3">
    <location>
        <begin position="157"/>
        <end position="292"/>
    </location>
</feature>
<dbReference type="KEGG" id="apuu:APUU_30671S"/>
<dbReference type="InterPro" id="IPR029058">
    <property type="entry name" value="AB_hydrolase_fold"/>
</dbReference>
<dbReference type="RefSeq" id="XP_041554640.1">
    <property type="nucleotide sequence ID" value="XM_041701790.1"/>
</dbReference>
<dbReference type="GO" id="GO:0016787">
    <property type="term" value="F:hydrolase activity"/>
    <property type="evidence" value="ECO:0007669"/>
    <property type="project" value="UniProtKB-KW"/>
</dbReference>
<feature type="domain" description="Alpha/beta hydrolase fold-3" evidence="3">
    <location>
        <begin position="336"/>
        <end position="401"/>
    </location>
</feature>
<evidence type="ECO:0000256" key="1">
    <source>
        <dbReference type="ARBA" id="ARBA00010515"/>
    </source>
</evidence>
<proteinExistence type="inferred from homology"/>
<comment type="similarity">
    <text evidence="1">Belongs to the 'GDXG' lipolytic enzyme family.</text>
</comment>
<name>A0A7R7XJA3_9EURO</name>
<dbReference type="InterPro" id="IPR013094">
    <property type="entry name" value="AB_hydrolase_3"/>
</dbReference>
<dbReference type="OrthoDB" id="5354320at2759"/>
<keyword evidence="2" id="KW-0378">Hydrolase</keyword>
<reference evidence="4" key="1">
    <citation type="submission" date="2021-01" db="EMBL/GenBank/DDBJ databases">
        <authorList>
            <consortium name="Aspergillus puulaauensis MK2 genome sequencing consortium"/>
            <person name="Kazuki M."/>
            <person name="Futagami T."/>
        </authorList>
    </citation>
    <scope>NUCLEOTIDE SEQUENCE</scope>
    <source>
        <strain evidence="4">MK2</strain>
    </source>
</reference>
<keyword evidence="5" id="KW-1185">Reference proteome</keyword>
<dbReference type="EMBL" id="AP024445">
    <property type="protein sequence ID" value="BCS22446.1"/>
    <property type="molecule type" value="Genomic_DNA"/>
</dbReference>
<organism evidence="4 5">
    <name type="scientific">Aspergillus puulaauensis</name>
    <dbReference type="NCBI Taxonomy" id="1220207"/>
    <lineage>
        <taxon>Eukaryota</taxon>
        <taxon>Fungi</taxon>
        <taxon>Dikarya</taxon>
        <taxon>Ascomycota</taxon>
        <taxon>Pezizomycotina</taxon>
        <taxon>Eurotiomycetes</taxon>
        <taxon>Eurotiomycetidae</taxon>
        <taxon>Eurotiales</taxon>
        <taxon>Aspergillaceae</taxon>
        <taxon>Aspergillus</taxon>
    </lineage>
</organism>